<dbReference type="HOGENOM" id="CLU_2133664_0_0_1"/>
<dbReference type="AlphaFoldDB" id="J3NLC8"/>
<dbReference type="GeneID" id="20342534"/>
<dbReference type="EMBL" id="GL385395">
    <property type="protein sequence ID" value="EJT82102.1"/>
    <property type="molecule type" value="Genomic_DNA"/>
</dbReference>
<accession>J3NLC8</accession>
<keyword evidence="3" id="KW-1185">Reference proteome</keyword>
<reference evidence="3" key="1">
    <citation type="submission" date="2010-07" db="EMBL/GenBank/DDBJ databases">
        <title>The genome sequence of Gaeumannomyces graminis var. tritici strain R3-111a-1.</title>
        <authorList>
            <consortium name="The Broad Institute Genome Sequencing Platform"/>
            <person name="Ma L.-J."/>
            <person name="Dead R."/>
            <person name="Young S."/>
            <person name="Zeng Q."/>
            <person name="Koehrsen M."/>
            <person name="Alvarado L."/>
            <person name="Berlin A."/>
            <person name="Chapman S.B."/>
            <person name="Chen Z."/>
            <person name="Freedman E."/>
            <person name="Gellesch M."/>
            <person name="Goldberg J."/>
            <person name="Griggs A."/>
            <person name="Gujja S."/>
            <person name="Heilman E.R."/>
            <person name="Heiman D."/>
            <person name="Hepburn T."/>
            <person name="Howarth C."/>
            <person name="Jen D."/>
            <person name="Larson L."/>
            <person name="Mehta T."/>
            <person name="Neiman D."/>
            <person name="Pearson M."/>
            <person name="Roberts A."/>
            <person name="Saif S."/>
            <person name="Shea T."/>
            <person name="Shenoy N."/>
            <person name="Sisk P."/>
            <person name="Stolte C."/>
            <person name="Sykes S."/>
            <person name="Walk T."/>
            <person name="White J."/>
            <person name="Yandava C."/>
            <person name="Haas B."/>
            <person name="Nusbaum C."/>
            <person name="Birren B."/>
        </authorList>
    </citation>
    <scope>NUCLEOTIDE SEQUENCE [LARGE SCALE GENOMIC DNA]</scope>
    <source>
        <strain evidence="3">R3-111a-1</strain>
    </source>
</reference>
<proteinExistence type="predicted"/>
<evidence type="ECO:0000313" key="3">
    <source>
        <dbReference type="Proteomes" id="UP000006039"/>
    </source>
</evidence>
<reference evidence="1" key="2">
    <citation type="submission" date="2010-07" db="EMBL/GenBank/DDBJ databases">
        <authorList>
            <consortium name="The Broad Institute Genome Sequencing Platform"/>
            <consortium name="Broad Institute Genome Sequencing Center for Infectious Disease"/>
            <person name="Ma L.-J."/>
            <person name="Dead R."/>
            <person name="Young S."/>
            <person name="Zeng Q."/>
            <person name="Koehrsen M."/>
            <person name="Alvarado L."/>
            <person name="Berlin A."/>
            <person name="Chapman S.B."/>
            <person name="Chen Z."/>
            <person name="Freedman E."/>
            <person name="Gellesch M."/>
            <person name="Goldberg J."/>
            <person name="Griggs A."/>
            <person name="Gujja S."/>
            <person name="Heilman E.R."/>
            <person name="Heiman D."/>
            <person name="Hepburn T."/>
            <person name="Howarth C."/>
            <person name="Jen D."/>
            <person name="Larson L."/>
            <person name="Mehta T."/>
            <person name="Neiman D."/>
            <person name="Pearson M."/>
            <person name="Roberts A."/>
            <person name="Saif S."/>
            <person name="Shea T."/>
            <person name="Shenoy N."/>
            <person name="Sisk P."/>
            <person name="Stolte C."/>
            <person name="Sykes S."/>
            <person name="Walk T."/>
            <person name="White J."/>
            <person name="Yandava C."/>
            <person name="Haas B."/>
            <person name="Nusbaum C."/>
            <person name="Birren B."/>
        </authorList>
    </citation>
    <scope>NUCLEOTIDE SEQUENCE</scope>
    <source>
        <strain evidence="1">R3-111a-1</strain>
    </source>
</reference>
<reference evidence="2" key="4">
    <citation type="journal article" date="2015" name="G3 (Bethesda)">
        <title>Genome sequences of three phytopathogenic species of the Magnaporthaceae family of fungi.</title>
        <authorList>
            <person name="Okagaki L.H."/>
            <person name="Nunes C.C."/>
            <person name="Sailsbery J."/>
            <person name="Clay B."/>
            <person name="Brown D."/>
            <person name="John T."/>
            <person name="Oh Y."/>
            <person name="Young N."/>
            <person name="Fitzgerald M."/>
            <person name="Haas B.J."/>
            <person name="Zeng Q."/>
            <person name="Young S."/>
            <person name="Adiconis X."/>
            <person name="Fan L."/>
            <person name="Levin J.Z."/>
            <person name="Mitchell T.K."/>
            <person name="Okubara P.A."/>
            <person name="Farman M.L."/>
            <person name="Kohn L.M."/>
            <person name="Birren B."/>
            <person name="Ma L.-J."/>
            <person name="Dean R.A."/>
        </authorList>
    </citation>
    <scope>NUCLEOTIDE SEQUENCE</scope>
    <source>
        <strain evidence="2">R3-111a-1</strain>
    </source>
</reference>
<reference evidence="2" key="5">
    <citation type="submission" date="2018-04" db="UniProtKB">
        <authorList>
            <consortium name="EnsemblFungi"/>
        </authorList>
    </citation>
    <scope>IDENTIFICATION</scope>
    <source>
        <strain evidence="2">R3-111a-1</strain>
    </source>
</reference>
<dbReference type="Proteomes" id="UP000006039">
    <property type="component" value="Unassembled WGS sequence"/>
</dbReference>
<dbReference type="VEuPathDB" id="FungiDB:GGTG_02076"/>
<reference evidence="1" key="3">
    <citation type="submission" date="2010-09" db="EMBL/GenBank/DDBJ databases">
        <title>Annotation of Gaeumannomyces graminis var. tritici R3-111a-1.</title>
        <authorList>
            <consortium name="The Broad Institute Genome Sequencing Platform"/>
            <person name="Ma L.-J."/>
            <person name="Dead R."/>
            <person name="Young S.K."/>
            <person name="Zeng Q."/>
            <person name="Gargeya S."/>
            <person name="Fitzgerald M."/>
            <person name="Haas B."/>
            <person name="Abouelleil A."/>
            <person name="Alvarado L."/>
            <person name="Arachchi H.M."/>
            <person name="Berlin A."/>
            <person name="Brown A."/>
            <person name="Chapman S.B."/>
            <person name="Chen Z."/>
            <person name="Dunbar C."/>
            <person name="Freedman E."/>
            <person name="Gearin G."/>
            <person name="Gellesch M."/>
            <person name="Goldberg J."/>
            <person name="Griggs A."/>
            <person name="Gujja S."/>
            <person name="Heiman D."/>
            <person name="Howarth C."/>
            <person name="Larson L."/>
            <person name="Lui A."/>
            <person name="MacDonald P.J.P."/>
            <person name="Mehta T."/>
            <person name="Montmayeur A."/>
            <person name="Murphy C."/>
            <person name="Neiman D."/>
            <person name="Pearson M."/>
            <person name="Priest M."/>
            <person name="Roberts A."/>
            <person name="Saif S."/>
            <person name="Shea T."/>
            <person name="Shenoy N."/>
            <person name="Sisk P."/>
            <person name="Stolte C."/>
            <person name="Sykes S."/>
            <person name="Yandava C."/>
            <person name="Wortman J."/>
            <person name="Nusbaum C."/>
            <person name="Birren B."/>
        </authorList>
    </citation>
    <scope>NUCLEOTIDE SEQUENCE</scope>
    <source>
        <strain evidence="1">R3-111a-1</strain>
    </source>
</reference>
<sequence>MAGDCGCSGASNCNCGSNWLRDTERLGGIGRTRMGFIFLTELASFIRGLNNRHTSDARIGCRRGRCVRMALRSQTGRGVGKGAALERYGIRKKHSEAALSCSTWASASSPRDI</sequence>
<evidence type="ECO:0000313" key="2">
    <source>
        <dbReference type="EnsemblFungi" id="EJT82102"/>
    </source>
</evidence>
<protein>
    <submittedName>
        <fullName evidence="1 2">Uncharacterized protein</fullName>
    </submittedName>
</protein>
<gene>
    <name evidence="2" type="primary">20342534</name>
    <name evidence="1" type="ORF">GGTG_02076</name>
</gene>
<dbReference type="RefSeq" id="XP_009218111.1">
    <property type="nucleotide sequence ID" value="XM_009219847.1"/>
</dbReference>
<organism evidence="1">
    <name type="scientific">Gaeumannomyces tritici (strain R3-111a-1)</name>
    <name type="common">Wheat and barley take-all root rot fungus</name>
    <name type="synonym">Gaeumannomyces graminis var. tritici</name>
    <dbReference type="NCBI Taxonomy" id="644352"/>
    <lineage>
        <taxon>Eukaryota</taxon>
        <taxon>Fungi</taxon>
        <taxon>Dikarya</taxon>
        <taxon>Ascomycota</taxon>
        <taxon>Pezizomycotina</taxon>
        <taxon>Sordariomycetes</taxon>
        <taxon>Sordariomycetidae</taxon>
        <taxon>Magnaporthales</taxon>
        <taxon>Magnaporthaceae</taxon>
        <taxon>Gaeumannomyces</taxon>
    </lineage>
</organism>
<dbReference type="EnsemblFungi" id="EJT82102">
    <property type="protein sequence ID" value="EJT82102"/>
    <property type="gene ID" value="GGTG_02076"/>
</dbReference>
<name>J3NLC8_GAET3</name>
<evidence type="ECO:0000313" key="1">
    <source>
        <dbReference type="EMBL" id="EJT82102.1"/>
    </source>
</evidence>